<comment type="caution">
    <text evidence="3">The sequence shown here is derived from an EMBL/GenBank/DDBJ whole genome shotgun (WGS) entry which is preliminary data.</text>
</comment>
<protein>
    <submittedName>
        <fullName evidence="3">ABC transporter permease</fullName>
    </submittedName>
</protein>
<dbReference type="Proteomes" id="UP000662259">
    <property type="component" value="Unassembled WGS sequence"/>
</dbReference>
<dbReference type="RefSeq" id="WP_168275194.1">
    <property type="nucleotide sequence ID" value="NZ_WIEZ01000002.1"/>
</dbReference>
<keyword evidence="1" id="KW-1133">Transmembrane helix</keyword>
<sequence>MPWQQIVEFQRDIYLAFADHIKAFAQGGGWLAFLAFLPMGIAFGAVHALTPGHSKSVLATYLTGSSMKAHKALLVSMALSFTHVSMAVLIALLALPLVSHSFVDAGSAPALQALSRGLLGVIGLWMLGSALFRHAHTHSSSEGVVVGFLAGLIPCPLTLFVMTFAIIHQVVVTGLLFAVSMMIGVCLTLSAVALLAVAFREQLGRLMRSRPRLLAAASKSIEAVAGAILLAVAGFELSRWAGLAFLFGWVSNVAIWFQQTFPILMQIG</sequence>
<dbReference type="EMBL" id="WIEZ01000002">
    <property type="protein sequence ID" value="NKM44402.1"/>
    <property type="molecule type" value="Genomic_DNA"/>
</dbReference>
<feature type="transmembrane region" description="Helical" evidence="1">
    <location>
        <begin position="113"/>
        <end position="132"/>
    </location>
</feature>
<dbReference type="GO" id="GO:0006824">
    <property type="term" value="P:cobalt ion transport"/>
    <property type="evidence" value="ECO:0007669"/>
    <property type="project" value="UniProtKB-KW"/>
</dbReference>
<evidence type="ECO:0000259" key="2">
    <source>
        <dbReference type="Pfam" id="PF13386"/>
    </source>
</evidence>
<proteinExistence type="predicted"/>
<dbReference type="AlphaFoldDB" id="A0A8I2GQC8"/>
<dbReference type="InterPro" id="IPR051224">
    <property type="entry name" value="NiCoT_RcnA"/>
</dbReference>
<feature type="transmembrane region" description="Helical" evidence="1">
    <location>
        <begin position="30"/>
        <end position="51"/>
    </location>
</feature>
<dbReference type="GO" id="GO:0005886">
    <property type="term" value="C:plasma membrane"/>
    <property type="evidence" value="ECO:0007669"/>
    <property type="project" value="UniProtKB-SubCell"/>
</dbReference>
<feature type="domain" description="Urease accessory protein UreH-like transmembrane" evidence="2">
    <location>
        <begin position="75"/>
        <end position="208"/>
    </location>
</feature>
<feature type="transmembrane region" description="Helical" evidence="1">
    <location>
        <begin position="211"/>
        <end position="234"/>
    </location>
</feature>
<gene>
    <name evidence="3" type="ORF">GFL91_05250</name>
</gene>
<evidence type="ECO:0000313" key="3">
    <source>
        <dbReference type="EMBL" id="NKM44402.1"/>
    </source>
</evidence>
<dbReference type="Pfam" id="PF13386">
    <property type="entry name" value="DsbD_2"/>
    <property type="match status" value="1"/>
</dbReference>
<dbReference type="GO" id="GO:0015099">
    <property type="term" value="F:nickel cation transmembrane transporter activity"/>
    <property type="evidence" value="ECO:0007669"/>
    <property type="project" value="TreeGrafter"/>
</dbReference>
<dbReference type="InterPro" id="IPR039447">
    <property type="entry name" value="UreH-like_TM_dom"/>
</dbReference>
<keyword evidence="1" id="KW-0472">Membrane</keyword>
<organism evidence="3 4">
    <name type="scientific">Rhizobium leguminosarum bv. viciae</name>
    <dbReference type="NCBI Taxonomy" id="387"/>
    <lineage>
        <taxon>Bacteria</taxon>
        <taxon>Pseudomonadati</taxon>
        <taxon>Pseudomonadota</taxon>
        <taxon>Alphaproteobacteria</taxon>
        <taxon>Hyphomicrobiales</taxon>
        <taxon>Rhizobiaceae</taxon>
        <taxon>Rhizobium/Agrobacterium group</taxon>
        <taxon>Rhizobium</taxon>
    </lineage>
</organism>
<name>A0A8I2GQC8_RHILV</name>
<dbReference type="GO" id="GO:0010045">
    <property type="term" value="P:response to nickel cation"/>
    <property type="evidence" value="ECO:0007669"/>
    <property type="project" value="TreeGrafter"/>
</dbReference>
<dbReference type="GO" id="GO:0046583">
    <property type="term" value="F:monoatomic cation efflux transmembrane transporter activity"/>
    <property type="evidence" value="ECO:0007669"/>
    <property type="project" value="TreeGrafter"/>
</dbReference>
<accession>A0A8I2GQC8</accession>
<feature type="transmembrane region" description="Helical" evidence="1">
    <location>
        <begin position="144"/>
        <end position="168"/>
    </location>
</feature>
<dbReference type="GO" id="GO:0032025">
    <property type="term" value="P:response to cobalt ion"/>
    <property type="evidence" value="ECO:0007669"/>
    <property type="project" value="TreeGrafter"/>
</dbReference>
<reference evidence="3" key="1">
    <citation type="submission" date="2019-10" db="EMBL/GenBank/DDBJ databases">
        <title>Rhizobium leguminosarum symbiovar viciae collection.</title>
        <authorList>
            <person name="Boivin S."/>
            <person name="Lepetit M."/>
        </authorList>
    </citation>
    <scope>NUCLEOTIDE SEQUENCE</scope>
    <source>
        <strain evidence="3">L143</strain>
    </source>
</reference>
<keyword evidence="1" id="KW-0812">Transmembrane</keyword>
<evidence type="ECO:0000256" key="1">
    <source>
        <dbReference type="SAM" id="Phobius"/>
    </source>
</evidence>
<dbReference type="PANTHER" id="PTHR40659">
    <property type="entry name" value="NICKEL/COBALT EFFLUX SYSTEM RCNA"/>
    <property type="match status" value="1"/>
</dbReference>
<dbReference type="PANTHER" id="PTHR40659:SF1">
    <property type="entry name" value="NICKEL_COBALT EFFLUX SYSTEM RCNA"/>
    <property type="match status" value="1"/>
</dbReference>
<feature type="transmembrane region" description="Helical" evidence="1">
    <location>
        <begin position="240"/>
        <end position="257"/>
    </location>
</feature>
<feature type="transmembrane region" description="Helical" evidence="1">
    <location>
        <begin position="72"/>
        <end position="93"/>
    </location>
</feature>
<evidence type="ECO:0000313" key="4">
    <source>
        <dbReference type="Proteomes" id="UP000662259"/>
    </source>
</evidence>
<feature type="transmembrane region" description="Helical" evidence="1">
    <location>
        <begin position="174"/>
        <end position="199"/>
    </location>
</feature>